<name>A0A6J5S8X8_9CAUD</name>
<sequence length="92" mass="9122">MMQTDVKSGAAAANATTTIFAGPARIKAISISYSTGATVVLNDGTSGTAMFSFTAPAAAGSIFMVFPGEGIKCSTNISAVVSATTTAVVFYG</sequence>
<organism evidence="3">
    <name type="scientific">uncultured Caudovirales phage</name>
    <dbReference type="NCBI Taxonomy" id="2100421"/>
    <lineage>
        <taxon>Viruses</taxon>
        <taxon>Duplodnaviria</taxon>
        <taxon>Heunggongvirae</taxon>
        <taxon>Uroviricota</taxon>
        <taxon>Caudoviricetes</taxon>
        <taxon>Peduoviridae</taxon>
        <taxon>Maltschvirus</taxon>
        <taxon>Maltschvirus maltsch</taxon>
    </lineage>
</organism>
<dbReference type="EMBL" id="LR796819">
    <property type="protein sequence ID" value="CAB4168209.1"/>
    <property type="molecule type" value="Genomic_DNA"/>
</dbReference>
<evidence type="ECO:0000313" key="1">
    <source>
        <dbReference type="EMBL" id="CAB4168209.1"/>
    </source>
</evidence>
<evidence type="ECO:0000313" key="4">
    <source>
        <dbReference type="EMBL" id="CAB5238117.1"/>
    </source>
</evidence>
<evidence type="ECO:0000313" key="2">
    <source>
        <dbReference type="EMBL" id="CAB4195176.1"/>
    </source>
</evidence>
<dbReference type="EMBL" id="LR798457">
    <property type="protein sequence ID" value="CAB5238117.1"/>
    <property type="molecule type" value="Genomic_DNA"/>
</dbReference>
<evidence type="ECO:0000313" key="3">
    <source>
        <dbReference type="EMBL" id="CAB4205328.1"/>
    </source>
</evidence>
<dbReference type="EMBL" id="LR797358">
    <property type="protein sequence ID" value="CAB4205328.1"/>
    <property type="molecule type" value="Genomic_DNA"/>
</dbReference>
<proteinExistence type="predicted"/>
<dbReference type="EMBL" id="LR797223">
    <property type="protein sequence ID" value="CAB4195176.1"/>
    <property type="molecule type" value="Genomic_DNA"/>
</dbReference>
<protein>
    <submittedName>
        <fullName evidence="3">Uncharacterized protein</fullName>
    </submittedName>
</protein>
<accession>A0A6J5S8X8</accession>
<gene>
    <name evidence="2" type="ORF">UFOVP1276_86</name>
    <name evidence="3" type="ORF">UFOVP1403_69</name>
    <name evidence="4" type="ORF">UFOVP1507_53</name>
    <name evidence="1" type="ORF">UFOVP875_28</name>
</gene>
<reference evidence="3" key="1">
    <citation type="submission" date="2020-05" db="EMBL/GenBank/DDBJ databases">
        <authorList>
            <person name="Chiriac C."/>
            <person name="Salcher M."/>
            <person name="Ghai R."/>
            <person name="Kavagutti S V."/>
        </authorList>
    </citation>
    <scope>NUCLEOTIDE SEQUENCE</scope>
</reference>